<dbReference type="SUPFAM" id="SSF56752">
    <property type="entry name" value="D-aminoacid aminotransferase-like PLP-dependent enzymes"/>
    <property type="match status" value="1"/>
</dbReference>
<dbReference type="FunFam" id="3.20.10.10:FF:000002">
    <property type="entry name" value="D-alanine aminotransferase"/>
    <property type="match status" value="1"/>
</dbReference>
<protein>
    <submittedName>
        <fullName evidence="6">D-alanine aminotransferase</fullName>
    </submittedName>
</protein>
<name>A0A9N8DR51_9STRA</name>
<organism evidence="6 7">
    <name type="scientific">Seminavis robusta</name>
    <dbReference type="NCBI Taxonomy" id="568900"/>
    <lineage>
        <taxon>Eukaryota</taxon>
        <taxon>Sar</taxon>
        <taxon>Stramenopiles</taxon>
        <taxon>Ochrophyta</taxon>
        <taxon>Bacillariophyta</taxon>
        <taxon>Bacillariophyceae</taxon>
        <taxon>Bacillariophycidae</taxon>
        <taxon>Naviculales</taxon>
        <taxon>Naviculaceae</taxon>
        <taxon>Seminavis</taxon>
    </lineage>
</organism>
<dbReference type="EMBL" id="CAICTM010000295">
    <property type="protein sequence ID" value="CAB9507187.1"/>
    <property type="molecule type" value="Genomic_DNA"/>
</dbReference>
<dbReference type="GO" id="GO:0008483">
    <property type="term" value="F:transaminase activity"/>
    <property type="evidence" value="ECO:0007669"/>
    <property type="project" value="UniProtKB-KW"/>
</dbReference>
<dbReference type="PANTHER" id="PTHR42743">
    <property type="entry name" value="AMINO-ACID AMINOTRANSFERASE"/>
    <property type="match status" value="1"/>
</dbReference>
<accession>A0A9N8DR51</accession>
<sequence length="305" mass="33645">MIVYLNGEFLPQEEAKVSPTDRGFLFGDGIYEAIPYYKGKPFAFDGHWKRLQDGLGFLRIDFADHDEEKMKKVFDELLNRNNGLQQMTRAMIYLQITRGAPPTRSHVFPVSNGTVVKPTVFATCQEIAYPSPERWTAGFSAALVPDQRWGRVDIKTVNLLANVLAAQEAKDKGADEAIFVTEDDAHLITEGSKANVFGILKDDANGGSKIVTHPLSRQILPGITRNMVVQVARNAGLIVEERAMTRAELTEEAQEVFITSTTTEIKPIVKIDGKVVGDGKAGPMSTKLVALLRSQIEVETGVKLD</sequence>
<dbReference type="InterPro" id="IPR018300">
    <property type="entry name" value="Aminotrans_IV_CS"/>
</dbReference>
<dbReference type="GO" id="GO:0008652">
    <property type="term" value="P:amino acid biosynthetic process"/>
    <property type="evidence" value="ECO:0007669"/>
    <property type="project" value="UniProtKB-ARBA"/>
</dbReference>
<evidence type="ECO:0000256" key="2">
    <source>
        <dbReference type="ARBA" id="ARBA00009320"/>
    </source>
</evidence>
<dbReference type="Proteomes" id="UP001153069">
    <property type="component" value="Unassembled WGS sequence"/>
</dbReference>
<keyword evidence="7" id="KW-1185">Reference proteome</keyword>
<dbReference type="InterPro" id="IPR050571">
    <property type="entry name" value="Class-IV_PLP-Dep_Aminotrnsfr"/>
</dbReference>
<dbReference type="GO" id="GO:0005829">
    <property type="term" value="C:cytosol"/>
    <property type="evidence" value="ECO:0007669"/>
    <property type="project" value="TreeGrafter"/>
</dbReference>
<dbReference type="Gene3D" id="3.30.470.10">
    <property type="match status" value="1"/>
</dbReference>
<reference evidence="6" key="1">
    <citation type="submission" date="2020-06" db="EMBL/GenBank/DDBJ databases">
        <authorList>
            <consortium name="Plant Systems Biology data submission"/>
        </authorList>
    </citation>
    <scope>NUCLEOTIDE SEQUENCE</scope>
    <source>
        <strain evidence="6">D6</strain>
    </source>
</reference>
<dbReference type="AlphaFoldDB" id="A0A9N8DR51"/>
<dbReference type="InterPro" id="IPR036038">
    <property type="entry name" value="Aminotransferase-like"/>
</dbReference>
<keyword evidence="6" id="KW-0808">Transferase</keyword>
<dbReference type="PROSITE" id="PS00770">
    <property type="entry name" value="AA_TRANSFER_CLASS_4"/>
    <property type="match status" value="1"/>
</dbReference>
<evidence type="ECO:0000313" key="7">
    <source>
        <dbReference type="Proteomes" id="UP001153069"/>
    </source>
</evidence>
<evidence type="ECO:0000313" key="6">
    <source>
        <dbReference type="EMBL" id="CAB9507187.1"/>
    </source>
</evidence>
<gene>
    <name evidence="6" type="ORF">SEMRO_296_G110650.1</name>
</gene>
<dbReference type="Pfam" id="PF01063">
    <property type="entry name" value="Aminotran_4"/>
    <property type="match status" value="1"/>
</dbReference>
<dbReference type="GO" id="GO:0046394">
    <property type="term" value="P:carboxylic acid biosynthetic process"/>
    <property type="evidence" value="ECO:0007669"/>
    <property type="project" value="UniProtKB-ARBA"/>
</dbReference>
<dbReference type="InterPro" id="IPR043131">
    <property type="entry name" value="BCAT-like_N"/>
</dbReference>
<comment type="similarity">
    <text evidence="2 4">Belongs to the class-IV pyridoxal-phosphate-dependent aminotransferase family.</text>
</comment>
<evidence type="ECO:0000256" key="5">
    <source>
        <dbReference type="RuleBase" id="RU004516"/>
    </source>
</evidence>
<keyword evidence="3 5" id="KW-0663">Pyridoxal phosphate</keyword>
<comment type="caution">
    <text evidence="6">The sequence shown here is derived from an EMBL/GenBank/DDBJ whole genome shotgun (WGS) entry which is preliminary data.</text>
</comment>
<dbReference type="InterPro" id="IPR043132">
    <property type="entry name" value="BCAT-like_C"/>
</dbReference>
<evidence type="ECO:0000256" key="1">
    <source>
        <dbReference type="ARBA" id="ARBA00001933"/>
    </source>
</evidence>
<evidence type="ECO:0000256" key="4">
    <source>
        <dbReference type="RuleBase" id="RU004106"/>
    </source>
</evidence>
<proteinExistence type="inferred from homology"/>
<dbReference type="Gene3D" id="3.20.10.10">
    <property type="entry name" value="D-amino Acid Aminotransferase, subunit A, domain 2"/>
    <property type="match status" value="1"/>
</dbReference>
<comment type="cofactor">
    <cofactor evidence="1 5">
        <name>pyridoxal 5'-phosphate</name>
        <dbReference type="ChEBI" id="CHEBI:597326"/>
    </cofactor>
</comment>
<dbReference type="OrthoDB" id="25921at2759"/>
<keyword evidence="6" id="KW-0032">Aminotransferase</keyword>
<dbReference type="InterPro" id="IPR001544">
    <property type="entry name" value="Aminotrans_IV"/>
</dbReference>
<evidence type="ECO:0000256" key="3">
    <source>
        <dbReference type="ARBA" id="ARBA00022898"/>
    </source>
</evidence>
<dbReference type="PANTHER" id="PTHR42743:SF10">
    <property type="entry name" value="D-ALANINE AMINOTRANSFERASE"/>
    <property type="match status" value="1"/>
</dbReference>